<gene>
    <name evidence="1" type="ORF">RPERSI_LOCUS36503</name>
</gene>
<proteinExistence type="predicted"/>
<keyword evidence="2" id="KW-1185">Reference proteome</keyword>
<dbReference type="Proteomes" id="UP000789920">
    <property type="component" value="Unassembled WGS sequence"/>
</dbReference>
<evidence type="ECO:0000313" key="2">
    <source>
        <dbReference type="Proteomes" id="UP000789920"/>
    </source>
</evidence>
<comment type="caution">
    <text evidence="1">The sequence shown here is derived from an EMBL/GenBank/DDBJ whole genome shotgun (WGS) entry which is preliminary data.</text>
</comment>
<feature type="non-terminal residue" evidence="1">
    <location>
        <position position="1"/>
    </location>
</feature>
<accession>A0ACA9SXY8</accession>
<protein>
    <submittedName>
        <fullName evidence="1">36467_t:CDS:1</fullName>
    </submittedName>
</protein>
<dbReference type="EMBL" id="CAJVQC010175379">
    <property type="protein sequence ID" value="CAG8851299.1"/>
    <property type="molecule type" value="Genomic_DNA"/>
</dbReference>
<sequence>ASQPAMCLYKQYQVDYNIDYHLRQMGLRFEKSCKLLANILNSTGMTVSSDEIRLLREKYRSDFTDIALMPGTEELV</sequence>
<organism evidence="1 2">
    <name type="scientific">Racocetra persica</name>
    <dbReference type="NCBI Taxonomy" id="160502"/>
    <lineage>
        <taxon>Eukaryota</taxon>
        <taxon>Fungi</taxon>
        <taxon>Fungi incertae sedis</taxon>
        <taxon>Mucoromycota</taxon>
        <taxon>Glomeromycotina</taxon>
        <taxon>Glomeromycetes</taxon>
        <taxon>Diversisporales</taxon>
        <taxon>Gigasporaceae</taxon>
        <taxon>Racocetra</taxon>
    </lineage>
</organism>
<feature type="non-terminal residue" evidence="1">
    <location>
        <position position="76"/>
    </location>
</feature>
<name>A0ACA9SXY8_9GLOM</name>
<reference evidence="1" key="1">
    <citation type="submission" date="2021-06" db="EMBL/GenBank/DDBJ databases">
        <authorList>
            <person name="Kallberg Y."/>
            <person name="Tangrot J."/>
            <person name="Rosling A."/>
        </authorList>
    </citation>
    <scope>NUCLEOTIDE SEQUENCE</scope>
    <source>
        <strain evidence="1">MA461A</strain>
    </source>
</reference>
<evidence type="ECO:0000313" key="1">
    <source>
        <dbReference type="EMBL" id="CAG8851299.1"/>
    </source>
</evidence>